<dbReference type="GO" id="GO:0005763">
    <property type="term" value="C:mitochondrial small ribosomal subunit"/>
    <property type="evidence" value="ECO:0007669"/>
    <property type="project" value="TreeGrafter"/>
</dbReference>
<feature type="compositionally biased region" description="Low complexity" evidence="1">
    <location>
        <begin position="18"/>
        <end position="32"/>
    </location>
</feature>
<dbReference type="Proteomes" id="UP000636479">
    <property type="component" value="Unassembled WGS sequence"/>
</dbReference>
<dbReference type="GeneID" id="59344732"/>
<evidence type="ECO:0000256" key="1">
    <source>
        <dbReference type="SAM" id="MobiDB-lite"/>
    </source>
</evidence>
<dbReference type="GO" id="GO:0003735">
    <property type="term" value="F:structural constituent of ribosome"/>
    <property type="evidence" value="ECO:0007669"/>
    <property type="project" value="TreeGrafter"/>
</dbReference>
<dbReference type="GO" id="GO:0032543">
    <property type="term" value="P:mitochondrial translation"/>
    <property type="evidence" value="ECO:0007669"/>
    <property type="project" value="TreeGrafter"/>
</dbReference>
<dbReference type="PANTHER" id="PTHR28158:SF1">
    <property type="entry name" value="SMALL RIBOSOMAL SUBUNIT PROTEIN MS45"/>
    <property type="match status" value="1"/>
</dbReference>
<accession>A0A8H6SY40</accession>
<feature type="region of interest" description="Disordered" evidence="1">
    <location>
        <begin position="81"/>
        <end position="101"/>
    </location>
</feature>
<sequence>MLLALGCSRRLARPPPRRWASSAAAPSRAVPSFFNRKRGEDEDDEEASEKAKAGDGSITFPQFLIKFDKFRLASPRNWLAETENEEGQRTSFPFPMNPSFKPPPPISDQVRSYIYELYIDNPETNNIRVLSQRFHISLKRVEAILRLKGLEAAHVKGKPLQTGFQWGMEKLLGVKTPGANYFLSETPATLADEGMPERVDVDKADMLEQLENRDAARQRFQRQYWESVVDDGRASLSLSISGCNILLAIRSAERALKDKSNPRLMPRFPDTPTIKSPRAKVQIIEKEGKLPVHFVDVGGRFIEVHERERRMVASRRRRALNAKESSEKVLQGWIKARTRHERARRHAVKKKAAQEKPQTTV</sequence>
<dbReference type="RefSeq" id="XP_037222508.1">
    <property type="nucleotide sequence ID" value="XM_037362216.1"/>
</dbReference>
<dbReference type="PANTHER" id="PTHR28158">
    <property type="entry name" value="37S RIBOSOMAL PROTEIN S35, MITOCHONDRIAL"/>
    <property type="match status" value="1"/>
</dbReference>
<reference evidence="2" key="1">
    <citation type="submission" date="2020-05" db="EMBL/GenBank/DDBJ databases">
        <title>Mycena genomes resolve the evolution of fungal bioluminescence.</title>
        <authorList>
            <person name="Tsai I.J."/>
        </authorList>
    </citation>
    <scope>NUCLEOTIDE SEQUENCE</scope>
    <source>
        <strain evidence="2">171206Taipei</strain>
    </source>
</reference>
<name>A0A8H6SY40_9AGAR</name>
<evidence type="ECO:0000313" key="2">
    <source>
        <dbReference type="EMBL" id="KAF7307489.1"/>
    </source>
</evidence>
<proteinExistence type="predicted"/>
<dbReference type="AlphaFoldDB" id="A0A8H6SY40"/>
<protein>
    <submittedName>
        <fullName evidence="2">Uncharacterized protein</fullName>
    </submittedName>
</protein>
<dbReference type="InterPro" id="IPR021036">
    <property type="entry name" value="Ribosomal_mS45"/>
</dbReference>
<feature type="region of interest" description="Disordered" evidence="1">
    <location>
        <begin position="1"/>
        <end position="53"/>
    </location>
</feature>
<comment type="caution">
    <text evidence="2">The sequence shown here is derived from an EMBL/GenBank/DDBJ whole genome shotgun (WGS) entry which is preliminary data.</text>
</comment>
<organism evidence="2 3">
    <name type="scientific">Mycena indigotica</name>
    <dbReference type="NCBI Taxonomy" id="2126181"/>
    <lineage>
        <taxon>Eukaryota</taxon>
        <taxon>Fungi</taxon>
        <taxon>Dikarya</taxon>
        <taxon>Basidiomycota</taxon>
        <taxon>Agaricomycotina</taxon>
        <taxon>Agaricomycetes</taxon>
        <taxon>Agaricomycetidae</taxon>
        <taxon>Agaricales</taxon>
        <taxon>Marasmiineae</taxon>
        <taxon>Mycenaceae</taxon>
        <taxon>Mycena</taxon>
    </lineage>
</organism>
<feature type="compositionally biased region" description="Basic residues" evidence="1">
    <location>
        <begin position="337"/>
        <end position="351"/>
    </location>
</feature>
<dbReference type="OrthoDB" id="10052321at2759"/>
<dbReference type="Pfam" id="PF12298">
    <property type="entry name" value="Bot1p"/>
    <property type="match status" value="1"/>
</dbReference>
<keyword evidence="3" id="KW-1185">Reference proteome</keyword>
<feature type="region of interest" description="Disordered" evidence="1">
    <location>
        <begin position="337"/>
        <end position="361"/>
    </location>
</feature>
<dbReference type="EMBL" id="JACAZF010000004">
    <property type="protein sequence ID" value="KAF7307489.1"/>
    <property type="molecule type" value="Genomic_DNA"/>
</dbReference>
<gene>
    <name evidence="2" type="ORF">MIND_00543400</name>
</gene>
<evidence type="ECO:0000313" key="3">
    <source>
        <dbReference type="Proteomes" id="UP000636479"/>
    </source>
</evidence>